<dbReference type="Proteomes" id="UP000044071">
    <property type="component" value="Unassembled WGS sequence"/>
</dbReference>
<protein>
    <recommendedName>
        <fullName evidence="3">Transposase</fullName>
    </recommendedName>
</protein>
<proteinExistence type="predicted"/>
<dbReference type="GO" id="GO:0006313">
    <property type="term" value="P:DNA transposition"/>
    <property type="evidence" value="ECO:0007669"/>
    <property type="project" value="InterPro"/>
</dbReference>
<evidence type="ECO:0000313" key="2">
    <source>
        <dbReference type="Proteomes" id="UP000044071"/>
    </source>
</evidence>
<dbReference type="GO" id="GO:0004803">
    <property type="term" value="F:transposase activity"/>
    <property type="evidence" value="ECO:0007669"/>
    <property type="project" value="InterPro"/>
</dbReference>
<evidence type="ECO:0008006" key="3">
    <source>
        <dbReference type="Google" id="ProtNLM"/>
    </source>
</evidence>
<organism evidence="1 2">
    <name type="scientific">Legionella massiliensis</name>
    <dbReference type="NCBI Taxonomy" id="1034943"/>
    <lineage>
        <taxon>Bacteria</taxon>
        <taxon>Pseudomonadati</taxon>
        <taxon>Pseudomonadota</taxon>
        <taxon>Gammaproteobacteria</taxon>
        <taxon>Legionellales</taxon>
        <taxon>Legionellaceae</taxon>
        <taxon>Legionella</taxon>
    </lineage>
</organism>
<sequence>MTQREKYPKEFKLDAISLVLEQGYGVTEAANNLGKFNRSLQHLV</sequence>
<accession>A0A078KVI6</accession>
<dbReference type="EMBL" id="CCSB01000001">
    <property type="protein sequence ID" value="CDZ75789.1"/>
    <property type="molecule type" value="Genomic_DNA"/>
</dbReference>
<evidence type="ECO:0000313" key="1">
    <source>
        <dbReference type="EMBL" id="CDZ75789.1"/>
    </source>
</evidence>
<reference evidence="1 2" key="1">
    <citation type="submission" date="2014-06" db="EMBL/GenBank/DDBJ databases">
        <authorList>
            <person name="Urmite Genomes Urmite Genomes"/>
        </authorList>
    </citation>
    <scope>NUCLEOTIDE SEQUENCE [LARGE SCALE GENOMIC DNA]</scope>
</reference>
<dbReference type="STRING" id="1034943.BN59_00047"/>
<dbReference type="InterPro" id="IPR002514">
    <property type="entry name" value="Transposase_8"/>
</dbReference>
<dbReference type="GO" id="GO:0003677">
    <property type="term" value="F:DNA binding"/>
    <property type="evidence" value="ECO:0007669"/>
    <property type="project" value="InterPro"/>
</dbReference>
<dbReference type="Pfam" id="PF01527">
    <property type="entry name" value="HTH_Tnp_1"/>
    <property type="match status" value="1"/>
</dbReference>
<dbReference type="AlphaFoldDB" id="A0A078KVI6"/>
<name>A0A078KVI6_9GAMM</name>
<gene>
    <name evidence="1" type="ORF">BN59_00047</name>
</gene>
<keyword evidence="2" id="KW-1185">Reference proteome</keyword>